<evidence type="ECO:0000313" key="6">
    <source>
        <dbReference type="Proteomes" id="UP000466619"/>
    </source>
</evidence>
<dbReference type="SUPFAM" id="SSF89562">
    <property type="entry name" value="RraA-like"/>
    <property type="match status" value="1"/>
</dbReference>
<dbReference type="InterPro" id="IPR036704">
    <property type="entry name" value="RraA/RraA-like_sf"/>
</dbReference>
<dbReference type="Proteomes" id="UP000466619">
    <property type="component" value="Unassembled WGS sequence"/>
</dbReference>
<comment type="cofactor">
    <cofactor evidence="1">
        <name>a divalent metal cation</name>
        <dbReference type="ChEBI" id="CHEBI:60240"/>
    </cofactor>
</comment>
<name>A0ABX0ARR7_9GAMM</name>
<comment type="caution">
    <text evidence="5">The sequence shown here is derived from an EMBL/GenBank/DDBJ whole genome shotgun (WGS) entry which is preliminary data.</text>
</comment>
<dbReference type="EMBL" id="WSFC01000071">
    <property type="protein sequence ID" value="NDL05613.1"/>
    <property type="molecule type" value="Genomic_DNA"/>
</dbReference>
<gene>
    <name evidence="5" type="ORF">GPY48_21305</name>
</gene>
<dbReference type="InterPro" id="IPR005493">
    <property type="entry name" value="RraA/RraA-like"/>
</dbReference>
<dbReference type="Gene3D" id="3.50.30.40">
    <property type="entry name" value="Ribonuclease E inhibitor RraA/RraA-like"/>
    <property type="match status" value="1"/>
</dbReference>
<evidence type="ECO:0000256" key="1">
    <source>
        <dbReference type="ARBA" id="ARBA00001968"/>
    </source>
</evidence>
<evidence type="ECO:0000256" key="3">
    <source>
        <dbReference type="ARBA" id="ARBA00029596"/>
    </source>
</evidence>
<keyword evidence="6" id="KW-1185">Reference proteome</keyword>
<evidence type="ECO:0000256" key="2">
    <source>
        <dbReference type="ARBA" id="ARBA00016549"/>
    </source>
</evidence>
<evidence type="ECO:0000313" key="5">
    <source>
        <dbReference type="EMBL" id="NDL05613.1"/>
    </source>
</evidence>
<sequence>MNKELLLHAGTATVSDALDMLNINNGLGSIIKPLKFGMRCVGPAFTLQVEPVQPGESGKAGDYIDEVQAGEVIVVANRGETECTVWGDILSRLAVRKGIAGTVVDGSCRDADSIVESGYPVFSRSAYMKSGKGRTTLKAINVPVKIGETMVVPGDIICADSSGVVVIPKDKLSQVESIVSEIIDMEQKVEALVEQGVPLKEARERLNYNYYGRKAN</sequence>
<dbReference type="PANTHER" id="PTHR33254:SF4">
    <property type="entry name" value="4-HYDROXY-4-METHYL-2-OXOGLUTARATE ALDOLASE 3-RELATED"/>
    <property type="match status" value="1"/>
</dbReference>
<evidence type="ECO:0000256" key="4">
    <source>
        <dbReference type="ARBA" id="ARBA00030169"/>
    </source>
</evidence>
<protein>
    <recommendedName>
        <fullName evidence="2">Putative 4-hydroxy-4-methyl-2-oxoglutarate aldolase</fullName>
    </recommendedName>
    <alternativeName>
        <fullName evidence="3">Regulator of ribonuclease activity homolog</fullName>
    </alternativeName>
    <alternativeName>
        <fullName evidence="4">RraA-like protein</fullName>
    </alternativeName>
</protein>
<dbReference type="Pfam" id="PF03737">
    <property type="entry name" value="RraA-like"/>
    <property type="match status" value="1"/>
</dbReference>
<organism evidence="5 6">
    <name type="scientific">Photorhabdus bodei</name>
    <dbReference type="NCBI Taxonomy" id="2029681"/>
    <lineage>
        <taxon>Bacteria</taxon>
        <taxon>Pseudomonadati</taxon>
        <taxon>Pseudomonadota</taxon>
        <taxon>Gammaproteobacteria</taxon>
        <taxon>Enterobacterales</taxon>
        <taxon>Morganellaceae</taxon>
        <taxon>Photorhabdus</taxon>
    </lineage>
</organism>
<reference evidence="5 6" key="1">
    <citation type="submission" date="2019-12" db="EMBL/GenBank/DDBJ databases">
        <title>Engineering Photorhabdus to improve their lethality against agricultural pests.</title>
        <authorList>
            <person name="Machado R.A.R."/>
        </authorList>
    </citation>
    <scope>NUCLEOTIDE SEQUENCE [LARGE SCALE GENOMIC DNA]</scope>
    <source>
        <strain evidence="5 6">M-CN4</strain>
    </source>
</reference>
<accession>A0ABX0ARR7</accession>
<dbReference type="CDD" id="cd16841">
    <property type="entry name" value="RraA_family"/>
    <property type="match status" value="1"/>
</dbReference>
<proteinExistence type="predicted"/>
<dbReference type="PANTHER" id="PTHR33254">
    <property type="entry name" value="4-HYDROXY-4-METHYL-2-OXOGLUTARATE ALDOLASE 3-RELATED"/>
    <property type="match status" value="1"/>
</dbReference>
<dbReference type="RefSeq" id="WP_162120890.1">
    <property type="nucleotide sequence ID" value="NZ_CAWPJS010000071.1"/>
</dbReference>